<gene>
    <name evidence="2" type="ORF">MEDL_63697</name>
</gene>
<evidence type="ECO:0000256" key="1">
    <source>
        <dbReference type="SAM" id="MobiDB-lite"/>
    </source>
</evidence>
<organism evidence="2 3">
    <name type="scientific">Mytilus edulis</name>
    <name type="common">Blue mussel</name>
    <dbReference type="NCBI Taxonomy" id="6550"/>
    <lineage>
        <taxon>Eukaryota</taxon>
        <taxon>Metazoa</taxon>
        <taxon>Spiralia</taxon>
        <taxon>Lophotrochozoa</taxon>
        <taxon>Mollusca</taxon>
        <taxon>Bivalvia</taxon>
        <taxon>Autobranchia</taxon>
        <taxon>Pteriomorphia</taxon>
        <taxon>Mytilida</taxon>
        <taxon>Mytiloidea</taxon>
        <taxon>Mytilidae</taxon>
        <taxon>Mytilinae</taxon>
        <taxon>Mytilus</taxon>
    </lineage>
</organism>
<dbReference type="EMBL" id="CAJPWZ010003105">
    <property type="protein sequence ID" value="CAG2252106.1"/>
    <property type="molecule type" value="Genomic_DNA"/>
</dbReference>
<protein>
    <submittedName>
        <fullName evidence="2">Uncharacterized protein</fullName>
    </submittedName>
</protein>
<feature type="region of interest" description="Disordered" evidence="1">
    <location>
        <begin position="373"/>
        <end position="413"/>
    </location>
</feature>
<feature type="region of interest" description="Disordered" evidence="1">
    <location>
        <begin position="1"/>
        <end position="48"/>
    </location>
</feature>
<feature type="compositionally biased region" description="Polar residues" evidence="1">
    <location>
        <begin position="383"/>
        <end position="413"/>
    </location>
</feature>
<comment type="caution">
    <text evidence="2">The sequence shown here is derived from an EMBL/GenBank/DDBJ whole genome shotgun (WGS) entry which is preliminary data.</text>
</comment>
<evidence type="ECO:0000313" key="2">
    <source>
        <dbReference type="EMBL" id="CAG2252106.1"/>
    </source>
</evidence>
<accession>A0A8S3VB76</accession>
<dbReference type="OrthoDB" id="6163105at2759"/>
<reference evidence="2" key="1">
    <citation type="submission" date="2021-03" db="EMBL/GenBank/DDBJ databases">
        <authorList>
            <person name="Bekaert M."/>
        </authorList>
    </citation>
    <scope>NUCLEOTIDE SEQUENCE</scope>
</reference>
<feature type="compositionally biased region" description="Polar residues" evidence="1">
    <location>
        <begin position="164"/>
        <end position="174"/>
    </location>
</feature>
<feature type="region of interest" description="Disordered" evidence="1">
    <location>
        <begin position="333"/>
        <end position="361"/>
    </location>
</feature>
<feature type="compositionally biased region" description="Polar residues" evidence="1">
    <location>
        <begin position="187"/>
        <end position="210"/>
    </location>
</feature>
<feature type="compositionally biased region" description="Basic residues" evidence="1">
    <location>
        <begin position="270"/>
        <end position="286"/>
    </location>
</feature>
<proteinExistence type="predicted"/>
<sequence>MKRISNKKSGKIQQNDKTTDKGITKASHCSTTRKDVCRGKQKDNMSKENEKIITECHSRGRPKKKVDNVNPLPEDDLQHIDWSLQGSVFVLDNDLGEGNQHVLRRSLRSILTPNKPKIQISIDDDKEINDDDEKQLKTTKKGKKRRTKTKLKLTRPVVYDESSGDSLYNPQLRSTGKEDILVPASMLKNSSDSSEDVTSPKTDLDGTSSDELPDLGVSEDNHELISVTTGSSMESLGDSPESSVSSGSLETSHGADRQGINHNKAEKLGKKPGQKSKAKGKKKKIPVKAESGVTDEKKVPDRDRDILKVNYMDKVIQEQQRILDIIKNKSPLTKRRGGLQRHQNKDSQNGDTLRGQAGTRTQIMRLRSKNNLLDENNNDTNIESRNYNTSPTVNYSSVHETKSMSPKNSSNKEITSGIHLTDYLTEAGENLWHDKEGCDNGTENLDNKDLFSDESHTYLSTINDKSQTSLTGNNQTHLSESVETGISEGNSNICINSQDANQDIIYIISDESDGECSVLLVSQDDVENITSNQLIQDRNIFDWANVELLGGTLKTADTNGCLENTSNNSSPIYVHQHNIQLEDGSWLPNGFVKTEYEDNSCPDIDHEVTLPHTVDYTDQTDDQGHEDISYSETCINHLEEEEEKTLVYTENVDNFYESYSEEDVTLTVHVENNENKKSDIDTLNVCRSQSRFTDGTNVYEGDLKTVSNVTIPAIGTKSSVSNETDSLIGGESSTTNVTESLVSGDSSLPDLSLSAFDVISNTSNVTTSIIGGNLALPDITSDIIGAGDSLSGSTDSNIDVTIPDLSKTEILQSDSDFTVSSVDSGEVINENDKKITMALYDNNNKHIVVDTNGIRHLPDYEKSGETNSGLIFYDSWTIPYVLVNGYKYTISRDVLPLVFQIDQLICSSKRGPVRTGELMLRFDMFVTKIADIRATITDKHRNTKLKNSQLCHY</sequence>
<feature type="compositionally biased region" description="Basic residues" evidence="1">
    <location>
        <begin position="1"/>
        <end position="10"/>
    </location>
</feature>
<evidence type="ECO:0000313" key="3">
    <source>
        <dbReference type="Proteomes" id="UP000683360"/>
    </source>
</evidence>
<feature type="region of interest" description="Disordered" evidence="1">
    <location>
        <begin position="158"/>
        <end position="298"/>
    </location>
</feature>
<dbReference type="AlphaFoldDB" id="A0A8S3VB76"/>
<keyword evidence="3" id="KW-1185">Reference proteome</keyword>
<feature type="compositionally biased region" description="Basic and acidic residues" evidence="1">
    <location>
        <begin position="32"/>
        <end position="48"/>
    </location>
</feature>
<feature type="compositionally biased region" description="Low complexity" evidence="1">
    <location>
        <begin position="234"/>
        <end position="252"/>
    </location>
</feature>
<name>A0A8S3VB76_MYTED</name>
<dbReference type="Proteomes" id="UP000683360">
    <property type="component" value="Unassembled WGS sequence"/>
</dbReference>